<evidence type="ECO:0000313" key="4">
    <source>
        <dbReference type="EMBL" id="HIY59189.1"/>
    </source>
</evidence>
<reference evidence="4" key="1">
    <citation type="journal article" date="2021" name="PeerJ">
        <title>Extensive microbial diversity within the chicken gut microbiome revealed by metagenomics and culture.</title>
        <authorList>
            <person name="Gilroy R."/>
            <person name="Ravi A."/>
            <person name="Getino M."/>
            <person name="Pursley I."/>
            <person name="Horton D.L."/>
            <person name="Alikhan N.F."/>
            <person name="Baker D."/>
            <person name="Gharbi K."/>
            <person name="Hall N."/>
            <person name="Watson M."/>
            <person name="Adriaenssens E.M."/>
            <person name="Foster-Nyarko E."/>
            <person name="Jarju S."/>
            <person name="Secka A."/>
            <person name="Antonio M."/>
            <person name="Oren A."/>
            <person name="Chaudhuri R.R."/>
            <person name="La Ragione R."/>
            <person name="Hildebrand F."/>
            <person name="Pallen M.J."/>
        </authorList>
    </citation>
    <scope>NUCLEOTIDE SEQUENCE</scope>
    <source>
        <strain evidence="4">ChiSxjej3B15-24422</strain>
    </source>
</reference>
<evidence type="ECO:0000256" key="3">
    <source>
        <dbReference type="SAM" id="MobiDB-lite"/>
    </source>
</evidence>
<dbReference type="EMBL" id="DXDD01000005">
    <property type="protein sequence ID" value="HIY59189.1"/>
    <property type="molecule type" value="Genomic_DNA"/>
</dbReference>
<evidence type="ECO:0000313" key="5">
    <source>
        <dbReference type="Proteomes" id="UP000824007"/>
    </source>
</evidence>
<name>A0A9D1YM01_9FIRM</name>
<dbReference type="AlphaFoldDB" id="A0A9D1YM01"/>
<dbReference type="NCBIfam" id="TIGR01552">
    <property type="entry name" value="phd_fam"/>
    <property type="match status" value="1"/>
</dbReference>
<protein>
    <recommendedName>
        <fullName evidence="2">Antitoxin</fullName>
    </recommendedName>
</protein>
<sequence length="97" mass="11078">MPQIRPITDLRNTNEISDICHARREQVFITKNGYGDLVVMSIETYEAMVENAAIDTAISEAEAEFERDGQLHDAREPLASLRRKHYGAHPCKPLRQQ</sequence>
<evidence type="ECO:0000256" key="2">
    <source>
        <dbReference type="RuleBase" id="RU362080"/>
    </source>
</evidence>
<proteinExistence type="inferred from homology"/>
<dbReference type="InterPro" id="IPR036165">
    <property type="entry name" value="YefM-like_sf"/>
</dbReference>
<dbReference type="Pfam" id="PF02604">
    <property type="entry name" value="PhdYeFM_antitox"/>
    <property type="match status" value="1"/>
</dbReference>
<accession>A0A9D1YM01</accession>
<organism evidence="4 5">
    <name type="scientific">Candidatus Eisenbergiella pullistercoris</name>
    <dbReference type="NCBI Taxonomy" id="2838555"/>
    <lineage>
        <taxon>Bacteria</taxon>
        <taxon>Bacillati</taxon>
        <taxon>Bacillota</taxon>
        <taxon>Clostridia</taxon>
        <taxon>Lachnospirales</taxon>
        <taxon>Lachnospiraceae</taxon>
        <taxon>Eisenbergiella</taxon>
    </lineage>
</organism>
<reference evidence="4" key="2">
    <citation type="submission" date="2021-04" db="EMBL/GenBank/DDBJ databases">
        <authorList>
            <person name="Gilroy R."/>
        </authorList>
    </citation>
    <scope>NUCLEOTIDE SEQUENCE</scope>
    <source>
        <strain evidence="4">ChiSxjej3B15-24422</strain>
    </source>
</reference>
<dbReference type="Gene3D" id="3.40.1620.10">
    <property type="entry name" value="YefM-like domain"/>
    <property type="match status" value="1"/>
</dbReference>
<dbReference type="SUPFAM" id="SSF143120">
    <property type="entry name" value="YefM-like"/>
    <property type="match status" value="1"/>
</dbReference>
<feature type="region of interest" description="Disordered" evidence="3">
    <location>
        <begin position="65"/>
        <end position="97"/>
    </location>
</feature>
<gene>
    <name evidence="4" type="ORF">H9831_00670</name>
</gene>
<comment type="similarity">
    <text evidence="1 2">Belongs to the phD/YefM antitoxin family.</text>
</comment>
<dbReference type="Proteomes" id="UP000824007">
    <property type="component" value="Unassembled WGS sequence"/>
</dbReference>
<feature type="compositionally biased region" description="Basic and acidic residues" evidence="3">
    <location>
        <begin position="65"/>
        <end position="76"/>
    </location>
</feature>
<evidence type="ECO:0000256" key="1">
    <source>
        <dbReference type="ARBA" id="ARBA00009981"/>
    </source>
</evidence>
<comment type="caution">
    <text evidence="4">The sequence shown here is derived from an EMBL/GenBank/DDBJ whole genome shotgun (WGS) entry which is preliminary data.</text>
</comment>
<dbReference type="InterPro" id="IPR006442">
    <property type="entry name" value="Antitoxin_Phd/YefM"/>
</dbReference>
<comment type="function">
    <text evidence="2">Antitoxin component of a type II toxin-antitoxin (TA) system.</text>
</comment>